<dbReference type="Proteomes" id="UP001501303">
    <property type="component" value="Unassembled WGS sequence"/>
</dbReference>
<evidence type="ECO:0000313" key="2">
    <source>
        <dbReference type="EMBL" id="GAA1904524.1"/>
    </source>
</evidence>
<gene>
    <name evidence="2" type="ORF">GCM10009716_13030</name>
</gene>
<organism evidence="2 3">
    <name type="scientific">Streptomyces sodiiphilus</name>
    <dbReference type="NCBI Taxonomy" id="226217"/>
    <lineage>
        <taxon>Bacteria</taxon>
        <taxon>Bacillati</taxon>
        <taxon>Actinomycetota</taxon>
        <taxon>Actinomycetes</taxon>
        <taxon>Kitasatosporales</taxon>
        <taxon>Streptomycetaceae</taxon>
        <taxon>Streptomyces</taxon>
    </lineage>
</organism>
<name>A0ABN2NVJ7_9ACTN</name>
<feature type="domain" description="ARB-07466-like C-terminal" evidence="1">
    <location>
        <begin position="208"/>
        <end position="263"/>
    </location>
</feature>
<proteinExistence type="predicted"/>
<reference evidence="2 3" key="1">
    <citation type="journal article" date="2019" name="Int. J. Syst. Evol. Microbiol.">
        <title>The Global Catalogue of Microorganisms (GCM) 10K type strain sequencing project: providing services to taxonomists for standard genome sequencing and annotation.</title>
        <authorList>
            <consortium name="The Broad Institute Genomics Platform"/>
            <consortium name="The Broad Institute Genome Sequencing Center for Infectious Disease"/>
            <person name="Wu L."/>
            <person name="Ma J."/>
        </authorList>
    </citation>
    <scope>NUCLEOTIDE SEQUENCE [LARGE SCALE GENOMIC DNA]</scope>
    <source>
        <strain evidence="2 3">JCM 13581</strain>
    </source>
</reference>
<comment type="caution">
    <text evidence="2">The sequence shown here is derived from an EMBL/GenBank/DDBJ whole genome shotgun (WGS) entry which is preliminary data.</text>
</comment>
<accession>A0ABN2NVJ7</accession>
<dbReference type="EMBL" id="BAAAMJ010000010">
    <property type="protein sequence ID" value="GAA1904524.1"/>
    <property type="molecule type" value="Genomic_DNA"/>
</dbReference>
<evidence type="ECO:0000259" key="1">
    <source>
        <dbReference type="Pfam" id="PF26571"/>
    </source>
</evidence>
<dbReference type="InterPro" id="IPR058593">
    <property type="entry name" value="ARB_07466-like_C"/>
</dbReference>
<evidence type="ECO:0000313" key="3">
    <source>
        <dbReference type="Proteomes" id="UP001501303"/>
    </source>
</evidence>
<protein>
    <submittedName>
        <fullName evidence="2">Heavy metal transporter</fullName>
    </submittedName>
</protein>
<dbReference type="Pfam" id="PF26571">
    <property type="entry name" value="VldE"/>
    <property type="match status" value="1"/>
</dbReference>
<sequence>MRAGLATLVLLALAGYVFLHYQTGGARAPECVVTGTGTGEPYRLQPQQAANAATIQAVASSRGLPERAVTIALATAMQESSLRNIDYGDRDSLGLFQQRPSMGWGSEEEIMDPVYAAGQFYDHLVQIPGYTTMPLTEAAQMVQRSAFPDEYAKHEPQAAMLTAALTGRAAASLYCTSAMDPAPGDPGEIRGRLAHEFGDAVRTDHSGRDITVEVPEPELSPQGWEVAHWAVAHAAEFGVERIVHRDRVWEARRSVKGWQAAREQDTADGLLITVAP</sequence>
<keyword evidence="3" id="KW-1185">Reference proteome</keyword>